<proteinExistence type="predicted"/>
<name>A0A8J3GKD2_9HYPH</name>
<feature type="transmembrane region" description="Helical" evidence="1">
    <location>
        <begin position="44"/>
        <end position="63"/>
    </location>
</feature>
<keyword evidence="1" id="KW-1133">Transmembrane helix</keyword>
<evidence type="ECO:0000256" key="1">
    <source>
        <dbReference type="SAM" id="Phobius"/>
    </source>
</evidence>
<dbReference type="AlphaFoldDB" id="A0A8J3GKD2"/>
<feature type="transmembrane region" description="Helical" evidence="1">
    <location>
        <begin position="12"/>
        <end position="32"/>
    </location>
</feature>
<gene>
    <name evidence="2" type="ORF">GCM10016234_04010</name>
</gene>
<accession>A0A8J3GKD2</accession>
<dbReference type="RefSeq" id="WP_189501357.1">
    <property type="nucleotide sequence ID" value="NZ_BMZQ01000001.1"/>
</dbReference>
<organism evidence="2 3">
    <name type="scientific">Tianweitania populi</name>
    <dbReference type="NCBI Taxonomy" id="1607949"/>
    <lineage>
        <taxon>Bacteria</taxon>
        <taxon>Pseudomonadati</taxon>
        <taxon>Pseudomonadota</taxon>
        <taxon>Alphaproteobacteria</taxon>
        <taxon>Hyphomicrobiales</taxon>
        <taxon>Phyllobacteriaceae</taxon>
        <taxon>Tianweitania</taxon>
    </lineage>
</organism>
<evidence type="ECO:0000313" key="3">
    <source>
        <dbReference type="Proteomes" id="UP000630142"/>
    </source>
</evidence>
<keyword evidence="3" id="KW-1185">Reference proteome</keyword>
<keyword evidence="1" id="KW-0472">Membrane</keyword>
<comment type="caution">
    <text evidence="2">The sequence shown here is derived from an EMBL/GenBank/DDBJ whole genome shotgun (WGS) entry which is preliminary data.</text>
</comment>
<evidence type="ECO:0000313" key="2">
    <source>
        <dbReference type="EMBL" id="GHD06549.1"/>
    </source>
</evidence>
<reference evidence="2" key="1">
    <citation type="journal article" date="2014" name="Int. J. Syst. Evol. Microbiol.">
        <title>Complete genome sequence of Corynebacterium casei LMG S-19264T (=DSM 44701T), isolated from a smear-ripened cheese.</title>
        <authorList>
            <consortium name="US DOE Joint Genome Institute (JGI-PGF)"/>
            <person name="Walter F."/>
            <person name="Albersmeier A."/>
            <person name="Kalinowski J."/>
            <person name="Ruckert C."/>
        </authorList>
    </citation>
    <scope>NUCLEOTIDE SEQUENCE</scope>
    <source>
        <strain evidence="2">KCTC 42249</strain>
    </source>
</reference>
<evidence type="ECO:0008006" key="4">
    <source>
        <dbReference type="Google" id="ProtNLM"/>
    </source>
</evidence>
<protein>
    <recommendedName>
        <fullName evidence="4">Holin</fullName>
    </recommendedName>
</protein>
<reference evidence="2" key="2">
    <citation type="submission" date="2020-09" db="EMBL/GenBank/DDBJ databases">
        <authorList>
            <person name="Sun Q."/>
            <person name="Kim S."/>
        </authorList>
    </citation>
    <scope>NUCLEOTIDE SEQUENCE</scope>
    <source>
        <strain evidence="2">KCTC 42249</strain>
    </source>
</reference>
<sequence>MESSKPWYLSRTVWASLVTVAAALGGLMGMSIGASDQALMSEALLQIVTAVGGVIAVLSRLSATEKIG</sequence>
<dbReference type="Proteomes" id="UP000630142">
    <property type="component" value="Unassembled WGS sequence"/>
</dbReference>
<dbReference type="EMBL" id="BMZQ01000001">
    <property type="protein sequence ID" value="GHD06549.1"/>
    <property type="molecule type" value="Genomic_DNA"/>
</dbReference>
<keyword evidence="1" id="KW-0812">Transmembrane</keyword>